<dbReference type="SUPFAM" id="SSF143422">
    <property type="entry name" value="Transposase IS200-like"/>
    <property type="match status" value="1"/>
</dbReference>
<organism evidence="2 3">
    <name type="scientific">Lentisphaera profundi</name>
    <dbReference type="NCBI Taxonomy" id="1658616"/>
    <lineage>
        <taxon>Bacteria</taxon>
        <taxon>Pseudomonadati</taxon>
        <taxon>Lentisphaerota</taxon>
        <taxon>Lentisphaeria</taxon>
        <taxon>Lentisphaerales</taxon>
        <taxon>Lentisphaeraceae</taxon>
        <taxon>Lentisphaera</taxon>
    </lineage>
</organism>
<dbReference type="Proteomes" id="UP001214250">
    <property type="component" value="Chromosome 1"/>
</dbReference>
<proteinExistence type="predicted"/>
<reference evidence="2 3" key="1">
    <citation type="submission" date="2023-02" db="EMBL/GenBank/DDBJ databases">
        <title>Genome sequence of Lentisphaera profundi SAORIC-696.</title>
        <authorList>
            <person name="Kim e."/>
            <person name="Cho J.-C."/>
            <person name="Choi A."/>
            <person name="Kang I."/>
        </authorList>
    </citation>
    <scope>NUCLEOTIDE SEQUENCE [LARGE SCALE GENOMIC DNA]</scope>
    <source>
        <strain evidence="2 3">SAORIC-696</strain>
    </source>
</reference>
<gene>
    <name evidence="2" type="ORF">PQO03_00720</name>
</gene>
<protein>
    <submittedName>
        <fullName evidence="2">Transposase</fullName>
    </submittedName>
</protein>
<dbReference type="PANTHER" id="PTHR36966">
    <property type="entry name" value="REP-ASSOCIATED TYROSINE TRANSPOSASE"/>
    <property type="match status" value="1"/>
</dbReference>
<dbReference type="SMART" id="SM01321">
    <property type="entry name" value="Y1_Tnp"/>
    <property type="match status" value="1"/>
</dbReference>
<dbReference type="RefSeq" id="WP_274150552.1">
    <property type="nucleotide sequence ID" value="NZ_CP117811.1"/>
</dbReference>
<feature type="domain" description="Transposase IS200-like" evidence="1">
    <location>
        <begin position="68"/>
        <end position="177"/>
    </location>
</feature>
<dbReference type="Pfam" id="PF01797">
    <property type="entry name" value="Y1_Tnp"/>
    <property type="match status" value="1"/>
</dbReference>
<evidence type="ECO:0000259" key="1">
    <source>
        <dbReference type="SMART" id="SM01321"/>
    </source>
</evidence>
<dbReference type="NCBIfam" id="NF047646">
    <property type="entry name" value="REP_Tyr_transpos"/>
    <property type="match status" value="1"/>
</dbReference>
<dbReference type="InterPro" id="IPR052715">
    <property type="entry name" value="RAYT_transposase"/>
</dbReference>
<dbReference type="PANTHER" id="PTHR36966:SF1">
    <property type="entry name" value="REP-ASSOCIATED TYROSINE TRANSPOSASE"/>
    <property type="match status" value="1"/>
</dbReference>
<accession>A0ABY7VRZ2</accession>
<dbReference type="EMBL" id="CP117811">
    <property type="protein sequence ID" value="WDE96487.1"/>
    <property type="molecule type" value="Genomic_DNA"/>
</dbReference>
<name>A0ABY7VRZ2_9BACT</name>
<sequence length="198" mass="23713">MEMNSVNWHSRGYLPHYDSMELYQSITFRLADSLPQRILKNLEEDLKILGVDKLDYQRRNLIDKYLDMGCGCCALKNQQMAKVMKESLIRFDNERYQLIAWCIMPNHVHALLKPKIGLAKIIQSWRSYTGRWAFRNNAKYELGITADSKRFWMRDYWDRYIRSEKHFYSVLDYIHENPVKAGLCKAPENWKWSSAFEE</sequence>
<dbReference type="InterPro" id="IPR002686">
    <property type="entry name" value="Transposase_17"/>
</dbReference>
<dbReference type="Gene3D" id="3.30.70.1290">
    <property type="entry name" value="Transposase IS200-like"/>
    <property type="match status" value="1"/>
</dbReference>
<dbReference type="InterPro" id="IPR036515">
    <property type="entry name" value="Transposase_17_sf"/>
</dbReference>
<evidence type="ECO:0000313" key="2">
    <source>
        <dbReference type="EMBL" id="WDE96487.1"/>
    </source>
</evidence>
<evidence type="ECO:0000313" key="3">
    <source>
        <dbReference type="Proteomes" id="UP001214250"/>
    </source>
</evidence>
<keyword evidence="3" id="KW-1185">Reference proteome</keyword>